<dbReference type="EMBL" id="BMIV01000035">
    <property type="protein sequence ID" value="GGF81377.1"/>
    <property type="molecule type" value="Genomic_DNA"/>
</dbReference>
<dbReference type="InterPro" id="IPR007024">
    <property type="entry name" value="BLUF_domain"/>
</dbReference>
<protein>
    <recommendedName>
        <fullName evidence="1">BLUF domain-containing protein</fullName>
    </recommendedName>
</protein>
<name>A0ABQ1VMH9_9RHOB</name>
<accession>A0ABQ1VMH9</accession>
<feature type="domain" description="BLUF" evidence="1">
    <location>
        <begin position="3"/>
        <end position="93"/>
    </location>
</feature>
<proteinExistence type="predicted"/>
<sequence>MQLTRLVYASHHGGTSEEALRDIFDRSCKNNANDGITGLLIAGDEDFLQLLEGGRTAVAECMMRIMKDDRHQRIRVLLAGESESRLFSQWSMRCLRAAEIPLEIQDRYWVNGVFDPVQLPQAKIEGLCLALSEDNSDKTPEMTG</sequence>
<evidence type="ECO:0000313" key="2">
    <source>
        <dbReference type="EMBL" id="GGF81377.1"/>
    </source>
</evidence>
<comment type="caution">
    <text evidence="2">The sequence shown here is derived from an EMBL/GenBank/DDBJ whole genome shotgun (WGS) entry which is preliminary data.</text>
</comment>
<gene>
    <name evidence="2" type="ORF">GCM10011402_37520</name>
</gene>
<dbReference type="RefSeq" id="WP_188717250.1">
    <property type="nucleotide sequence ID" value="NZ_BMIV01000035.1"/>
</dbReference>
<dbReference type="InterPro" id="IPR036046">
    <property type="entry name" value="Acylphosphatase-like_dom_sf"/>
</dbReference>
<dbReference type="SUPFAM" id="SSF54975">
    <property type="entry name" value="Acylphosphatase/BLUF domain-like"/>
    <property type="match status" value="1"/>
</dbReference>
<organism evidence="2 3">
    <name type="scientific">Paracoccus acridae</name>
    <dbReference type="NCBI Taxonomy" id="1795310"/>
    <lineage>
        <taxon>Bacteria</taxon>
        <taxon>Pseudomonadati</taxon>
        <taxon>Pseudomonadota</taxon>
        <taxon>Alphaproteobacteria</taxon>
        <taxon>Rhodobacterales</taxon>
        <taxon>Paracoccaceae</taxon>
        <taxon>Paracoccus</taxon>
    </lineage>
</organism>
<dbReference type="Proteomes" id="UP000640509">
    <property type="component" value="Unassembled WGS sequence"/>
</dbReference>
<dbReference type="SMART" id="SM01034">
    <property type="entry name" value="BLUF"/>
    <property type="match status" value="1"/>
</dbReference>
<dbReference type="Pfam" id="PF04940">
    <property type="entry name" value="BLUF"/>
    <property type="match status" value="1"/>
</dbReference>
<reference evidence="3" key="1">
    <citation type="journal article" date="2019" name="Int. J. Syst. Evol. Microbiol.">
        <title>The Global Catalogue of Microorganisms (GCM) 10K type strain sequencing project: providing services to taxonomists for standard genome sequencing and annotation.</title>
        <authorList>
            <consortium name="The Broad Institute Genomics Platform"/>
            <consortium name="The Broad Institute Genome Sequencing Center for Infectious Disease"/>
            <person name="Wu L."/>
            <person name="Ma J."/>
        </authorList>
    </citation>
    <scope>NUCLEOTIDE SEQUENCE [LARGE SCALE GENOMIC DNA]</scope>
    <source>
        <strain evidence="3">CGMCC 1.15419</strain>
    </source>
</reference>
<evidence type="ECO:0000259" key="1">
    <source>
        <dbReference type="PROSITE" id="PS50925"/>
    </source>
</evidence>
<dbReference type="PROSITE" id="PS50925">
    <property type="entry name" value="BLUF"/>
    <property type="match status" value="1"/>
</dbReference>
<evidence type="ECO:0000313" key="3">
    <source>
        <dbReference type="Proteomes" id="UP000640509"/>
    </source>
</evidence>
<keyword evidence="3" id="KW-1185">Reference proteome</keyword>
<dbReference type="Gene3D" id="3.30.70.100">
    <property type="match status" value="1"/>
</dbReference>